<organism evidence="3 4">
    <name type="scientific">Asaccharospora irregularis DSM 2635</name>
    <dbReference type="NCBI Taxonomy" id="1121321"/>
    <lineage>
        <taxon>Bacteria</taxon>
        <taxon>Bacillati</taxon>
        <taxon>Bacillota</taxon>
        <taxon>Clostridia</taxon>
        <taxon>Peptostreptococcales</taxon>
        <taxon>Peptostreptococcaceae</taxon>
        <taxon>Asaccharospora</taxon>
    </lineage>
</organism>
<dbReference type="PANTHER" id="PTHR30032">
    <property type="entry name" value="N-ACETYLMURAMOYL-L-ALANINE AMIDASE-RELATED"/>
    <property type="match status" value="1"/>
</dbReference>
<dbReference type="Pfam" id="PF04122">
    <property type="entry name" value="CW_binding_2"/>
    <property type="match status" value="3"/>
</dbReference>
<evidence type="ECO:0000256" key="1">
    <source>
        <dbReference type="SAM" id="SignalP"/>
    </source>
</evidence>
<feature type="chain" id="PRO_5013177885" evidence="1">
    <location>
        <begin position="29"/>
        <end position="804"/>
    </location>
</feature>
<dbReference type="Pfam" id="PF00112">
    <property type="entry name" value="Peptidase_C1"/>
    <property type="match status" value="1"/>
</dbReference>
<dbReference type="AlphaFoldDB" id="A0A1M5PVZ9"/>
<dbReference type="CDD" id="cd02619">
    <property type="entry name" value="Peptidase_C1"/>
    <property type="match status" value="1"/>
</dbReference>
<dbReference type="SMART" id="SM00645">
    <property type="entry name" value="Pept_C1"/>
    <property type="match status" value="1"/>
</dbReference>
<dbReference type="GO" id="GO:0008234">
    <property type="term" value="F:cysteine-type peptidase activity"/>
    <property type="evidence" value="ECO:0007669"/>
    <property type="project" value="InterPro"/>
</dbReference>
<dbReference type="SUPFAM" id="SSF54001">
    <property type="entry name" value="Cysteine proteinases"/>
    <property type="match status" value="1"/>
</dbReference>
<proteinExistence type="predicted"/>
<accession>A0A1M5PVZ9</accession>
<dbReference type="InterPro" id="IPR051922">
    <property type="entry name" value="Bact_Sporulation_Assoc"/>
</dbReference>
<evidence type="ECO:0000259" key="2">
    <source>
        <dbReference type="SMART" id="SM00645"/>
    </source>
</evidence>
<dbReference type="RefSeq" id="WP_073126243.1">
    <property type="nucleotide sequence ID" value="NZ_BAABCH010000097.1"/>
</dbReference>
<protein>
    <submittedName>
        <fullName evidence="3">Cysteine protease, C1A family</fullName>
    </submittedName>
</protein>
<dbReference type="Proteomes" id="UP000243255">
    <property type="component" value="Unassembled WGS sequence"/>
</dbReference>
<reference evidence="4" key="1">
    <citation type="submission" date="2016-11" db="EMBL/GenBank/DDBJ databases">
        <authorList>
            <person name="Varghese N."/>
            <person name="Submissions S."/>
        </authorList>
    </citation>
    <scope>NUCLEOTIDE SEQUENCE [LARGE SCALE GENOMIC DNA]</scope>
    <source>
        <strain evidence="4">DSM 2635</strain>
    </source>
</reference>
<evidence type="ECO:0000313" key="4">
    <source>
        <dbReference type="Proteomes" id="UP000243255"/>
    </source>
</evidence>
<dbReference type="Pfam" id="PF18560">
    <property type="entry name" value="Lectin_like"/>
    <property type="match status" value="1"/>
</dbReference>
<dbReference type="Gene3D" id="3.90.70.10">
    <property type="entry name" value="Cysteine proteinases"/>
    <property type="match status" value="1"/>
</dbReference>
<evidence type="ECO:0000313" key="3">
    <source>
        <dbReference type="EMBL" id="SHH05846.1"/>
    </source>
</evidence>
<dbReference type="GO" id="GO:0006508">
    <property type="term" value="P:proteolysis"/>
    <property type="evidence" value="ECO:0007669"/>
    <property type="project" value="UniProtKB-KW"/>
</dbReference>
<keyword evidence="3" id="KW-0378">Hydrolase</keyword>
<sequence>MKLIRKGFSVILATSLCIFSLNPAIVSAENISSKYDIRISEYSKEFKEYLKDVKTGDTEKYGGVAPAPYSFEGTKITNKSNEKLPSKYNFTRGSISSYDPRKLNKVTAVKDQEDLSTCWDFAAISTLESHLKSKNYGDYDLSEEHLKWWVIDDGNYSGWLGDADGEGASNLPAVGYFTSWEGPKLEKDIPYNGKISKADGATKPSNMDSGDVQTNVTDVVCVSTDMDSIKNAIIEYGGVISGYYDDPKYMNAQGSAYYCSDVAAVTNHAISIVGWDDNYSRDNFSNSYKPTKNGAWLIKNSWGPDSGENGYLWISYEDKTLLKDSDNYAIKKAETPDKNKKLYQHEKGSCITITASEITAANVFDFSEEGEVLDSVMFSTDSVGGQYEVYYAPVVNNVPQKDKMQKIKSGNIDFSGYITVDTGLYNLPKGKGAIVVNIKPSASQKKATLGVETTIPNYFNAKASLGESYYFNGIKFEDTNLPGSDLQGNPTIKAITKTGVNSNPGEVLAGADRYQTAIKVSQKGWTTSNNVVLVNSDSIVDALASTPFAKSVDAPILLSEKGILNPETKKEIQRLKANKVYLIGGTNSLSQNTESALKNMGINVERVWGNDRYETSIKLAKKQNSISSVSNIVVVNGVKGLPDAISVGAAAAQNNMPIILANEKSELSGAEEFIKSINVNKSYVVGGTSTLSTSLESKLVNPKRLAGLNRNDTNSKIINEFYPGTSALENLFVVKDGMKAQKDLIDGLAVGPLGARTKSPVMLVGSSLDASQKQVVQNKNFNNIIRVGGNGNENAFYEIKNLKK</sequence>
<name>A0A1M5PVZ9_9FIRM</name>
<dbReference type="EMBL" id="FQWX01000016">
    <property type="protein sequence ID" value="SHH05846.1"/>
    <property type="molecule type" value="Genomic_DNA"/>
</dbReference>
<keyword evidence="3" id="KW-0645">Protease</keyword>
<dbReference type="Gene3D" id="3.40.50.12090">
    <property type="match status" value="2"/>
</dbReference>
<keyword evidence="1" id="KW-0732">Signal</keyword>
<dbReference type="InterPro" id="IPR000668">
    <property type="entry name" value="Peptidase_C1A_C"/>
</dbReference>
<dbReference type="InterPro" id="IPR007253">
    <property type="entry name" value="Cell_wall-bd_2"/>
</dbReference>
<dbReference type="OrthoDB" id="3648721at2"/>
<dbReference type="PANTHER" id="PTHR30032:SF8">
    <property type="entry name" value="GERMINATION-SPECIFIC N-ACETYLMURAMOYL-L-ALANINE AMIDASE"/>
    <property type="match status" value="1"/>
</dbReference>
<dbReference type="InterPro" id="IPR038765">
    <property type="entry name" value="Papain-like_cys_pep_sf"/>
</dbReference>
<dbReference type="STRING" id="1121321.SAMN04488530_11638"/>
<gene>
    <name evidence="3" type="ORF">SAMN04488530_11638</name>
</gene>
<dbReference type="InterPro" id="IPR040528">
    <property type="entry name" value="Lectin-like"/>
</dbReference>
<keyword evidence="4" id="KW-1185">Reference proteome</keyword>
<feature type="signal peptide" evidence="1">
    <location>
        <begin position="1"/>
        <end position="28"/>
    </location>
</feature>
<feature type="domain" description="Peptidase C1A papain C-terminal" evidence="2">
    <location>
        <begin position="96"/>
        <end position="331"/>
    </location>
</feature>